<organism evidence="13 14">
    <name type="scientific">Echria macrotheca</name>
    <dbReference type="NCBI Taxonomy" id="438768"/>
    <lineage>
        <taxon>Eukaryota</taxon>
        <taxon>Fungi</taxon>
        <taxon>Dikarya</taxon>
        <taxon>Ascomycota</taxon>
        <taxon>Pezizomycotina</taxon>
        <taxon>Sordariomycetes</taxon>
        <taxon>Sordariomycetidae</taxon>
        <taxon>Sordariales</taxon>
        <taxon>Schizotheciaceae</taxon>
        <taxon>Echria</taxon>
    </lineage>
</organism>
<evidence type="ECO:0000313" key="14">
    <source>
        <dbReference type="Proteomes" id="UP001239445"/>
    </source>
</evidence>
<dbReference type="InterPro" id="IPR029058">
    <property type="entry name" value="AB_hydrolase_fold"/>
</dbReference>
<keyword evidence="5" id="KW-0964">Secreted</keyword>
<keyword evidence="7" id="KW-0378">Hydrolase</keyword>
<sequence length="268" mass="27637">MKPVTLLIPFAVLGLAFGQPTPRWRATPFQRSTAKAADTSLPLNTLLSWIAQLFPVNVVVQEAGALTTAAETVVAFDFGIETTRDIVSGGPCANVTILFARGTSEVGNVGVLVGPVFFDAVADRLVLGSTLSVQGVDYDADIPGFLEGGDPRGSRQMAADVTRLLAACPDTHLVMAGYSQGGQIVHNAAQLVPATDLAKVSAVVIFGDPYYPAAVVGIPLGKQRVICHAADDICGGGDMVLLSHLTYAGDADAAAGFVADLVLSGLST</sequence>
<reference evidence="13" key="1">
    <citation type="submission" date="2023-06" db="EMBL/GenBank/DDBJ databases">
        <title>Genome-scale phylogeny and comparative genomics of the fungal order Sordariales.</title>
        <authorList>
            <consortium name="Lawrence Berkeley National Laboratory"/>
            <person name="Hensen N."/>
            <person name="Bonometti L."/>
            <person name="Westerberg I."/>
            <person name="Brannstrom I.O."/>
            <person name="Guillou S."/>
            <person name="Cros-Aarteil S."/>
            <person name="Calhoun S."/>
            <person name="Haridas S."/>
            <person name="Kuo A."/>
            <person name="Mondo S."/>
            <person name="Pangilinan J."/>
            <person name="Riley R."/>
            <person name="Labutti K."/>
            <person name="Andreopoulos B."/>
            <person name="Lipzen A."/>
            <person name="Chen C."/>
            <person name="Yanf M."/>
            <person name="Daum C."/>
            <person name="Ng V."/>
            <person name="Clum A."/>
            <person name="Steindorff A."/>
            <person name="Ohm R."/>
            <person name="Martin F."/>
            <person name="Silar P."/>
            <person name="Natvig D."/>
            <person name="Lalanne C."/>
            <person name="Gautier V."/>
            <person name="Ament-Velasquez S.L."/>
            <person name="Kruys A."/>
            <person name="Hutchinson M.I."/>
            <person name="Powell A.J."/>
            <person name="Barry K."/>
            <person name="Miller A.N."/>
            <person name="Grigoriev I.V."/>
            <person name="Debuchy R."/>
            <person name="Gladieux P."/>
            <person name="Thoren M.H."/>
            <person name="Johannesson H."/>
        </authorList>
    </citation>
    <scope>NUCLEOTIDE SEQUENCE</scope>
    <source>
        <strain evidence="13">PSN4</strain>
    </source>
</reference>
<dbReference type="Gene3D" id="3.40.50.1820">
    <property type="entry name" value="alpha/beta hydrolase"/>
    <property type="match status" value="1"/>
</dbReference>
<keyword evidence="6 12" id="KW-0732">Signal</keyword>
<dbReference type="AlphaFoldDB" id="A0AAJ0BEX4"/>
<comment type="caution">
    <text evidence="13">The sequence shown here is derived from an EMBL/GenBank/DDBJ whole genome shotgun (WGS) entry which is preliminary data.</text>
</comment>
<keyword evidence="14" id="KW-1185">Reference proteome</keyword>
<evidence type="ECO:0000256" key="8">
    <source>
        <dbReference type="ARBA" id="ARBA00023157"/>
    </source>
</evidence>
<dbReference type="Pfam" id="PF01083">
    <property type="entry name" value="Cutinase"/>
    <property type="match status" value="1"/>
</dbReference>
<evidence type="ECO:0000256" key="9">
    <source>
        <dbReference type="ARBA" id="ARBA00034045"/>
    </source>
</evidence>
<evidence type="ECO:0000256" key="11">
    <source>
        <dbReference type="PIRSR" id="PIRSR611150-2"/>
    </source>
</evidence>
<feature type="active site" evidence="10">
    <location>
        <position position="231"/>
    </location>
</feature>
<evidence type="ECO:0000256" key="12">
    <source>
        <dbReference type="SAM" id="SignalP"/>
    </source>
</evidence>
<dbReference type="Proteomes" id="UP001239445">
    <property type="component" value="Unassembled WGS sequence"/>
</dbReference>
<dbReference type="GO" id="GO:0016052">
    <property type="term" value="P:carbohydrate catabolic process"/>
    <property type="evidence" value="ECO:0007669"/>
    <property type="project" value="TreeGrafter"/>
</dbReference>
<proteinExistence type="inferred from homology"/>
<accession>A0AAJ0BEX4</accession>
<feature type="signal peptide" evidence="12">
    <location>
        <begin position="1"/>
        <end position="18"/>
    </location>
</feature>
<dbReference type="SUPFAM" id="SSF53474">
    <property type="entry name" value="alpha/beta-Hydrolases"/>
    <property type="match status" value="1"/>
</dbReference>
<dbReference type="InterPro" id="IPR043579">
    <property type="entry name" value="CUTINASE_2"/>
</dbReference>
<feature type="chain" id="PRO_5042601891" description="cutinase" evidence="12">
    <location>
        <begin position="19"/>
        <end position="268"/>
    </location>
</feature>
<comment type="subcellular location">
    <subcellularLocation>
        <location evidence="1">Secreted</location>
    </subcellularLocation>
</comment>
<dbReference type="SMART" id="SM01110">
    <property type="entry name" value="Cutinase"/>
    <property type="match status" value="1"/>
</dbReference>
<dbReference type="PANTHER" id="PTHR48250">
    <property type="entry name" value="CUTINASE 2-RELATED"/>
    <property type="match status" value="1"/>
</dbReference>
<name>A0AAJ0BEX4_9PEZI</name>
<evidence type="ECO:0000256" key="2">
    <source>
        <dbReference type="ARBA" id="ARBA00007534"/>
    </source>
</evidence>
<gene>
    <name evidence="13" type="ORF">QBC47DRAFT_360736</name>
</gene>
<dbReference type="InterPro" id="IPR000675">
    <property type="entry name" value="Cutinase/axe"/>
</dbReference>
<evidence type="ECO:0000256" key="6">
    <source>
        <dbReference type="ARBA" id="ARBA00022729"/>
    </source>
</evidence>
<dbReference type="GO" id="GO:0050525">
    <property type="term" value="F:cutinase activity"/>
    <property type="evidence" value="ECO:0007669"/>
    <property type="project" value="UniProtKB-EC"/>
</dbReference>
<dbReference type="InterPro" id="IPR011150">
    <property type="entry name" value="Cutinase_monf"/>
</dbReference>
<comment type="similarity">
    <text evidence="2">Belongs to the cutinase family.</text>
</comment>
<evidence type="ECO:0000256" key="10">
    <source>
        <dbReference type="PIRSR" id="PIRSR611150-1"/>
    </source>
</evidence>
<dbReference type="PROSITE" id="PS00931">
    <property type="entry name" value="CUTINASE_2"/>
    <property type="match status" value="1"/>
</dbReference>
<dbReference type="GO" id="GO:0005576">
    <property type="term" value="C:extracellular region"/>
    <property type="evidence" value="ECO:0007669"/>
    <property type="project" value="UniProtKB-SubCell"/>
</dbReference>
<dbReference type="EMBL" id="MU839833">
    <property type="protein sequence ID" value="KAK1755853.1"/>
    <property type="molecule type" value="Genomic_DNA"/>
</dbReference>
<feature type="active site" description="Proton donor/acceptor" evidence="10">
    <location>
        <position position="244"/>
    </location>
</feature>
<protein>
    <recommendedName>
        <fullName evidence="3">cutinase</fullName>
        <ecNumber evidence="3">3.1.1.74</ecNumber>
    </recommendedName>
</protein>
<keyword evidence="4" id="KW-0719">Serine esterase</keyword>
<evidence type="ECO:0000313" key="13">
    <source>
        <dbReference type="EMBL" id="KAK1755853.1"/>
    </source>
</evidence>
<feature type="active site" description="Nucleophile" evidence="10">
    <location>
        <position position="179"/>
    </location>
</feature>
<feature type="disulfide bond" evidence="11">
    <location>
        <begin position="92"/>
        <end position="168"/>
    </location>
</feature>
<evidence type="ECO:0000256" key="4">
    <source>
        <dbReference type="ARBA" id="ARBA00022487"/>
    </source>
</evidence>
<comment type="catalytic activity">
    <reaction evidence="9">
        <text>cutin + H2O = cutin monomers.</text>
        <dbReference type="EC" id="3.1.1.74"/>
    </reaction>
</comment>
<evidence type="ECO:0000256" key="3">
    <source>
        <dbReference type="ARBA" id="ARBA00013095"/>
    </source>
</evidence>
<dbReference type="PANTHER" id="PTHR48250:SF1">
    <property type="entry name" value="CUTINASE"/>
    <property type="match status" value="1"/>
</dbReference>
<feature type="disulfide bond" evidence="11">
    <location>
        <begin position="227"/>
        <end position="234"/>
    </location>
</feature>
<dbReference type="EC" id="3.1.1.74" evidence="3"/>
<evidence type="ECO:0000256" key="5">
    <source>
        <dbReference type="ARBA" id="ARBA00022525"/>
    </source>
</evidence>
<evidence type="ECO:0000256" key="7">
    <source>
        <dbReference type="ARBA" id="ARBA00022801"/>
    </source>
</evidence>
<dbReference type="PRINTS" id="PR00129">
    <property type="entry name" value="CUTINASE"/>
</dbReference>
<evidence type="ECO:0000256" key="1">
    <source>
        <dbReference type="ARBA" id="ARBA00004613"/>
    </source>
</evidence>
<keyword evidence="8 11" id="KW-1015">Disulfide bond</keyword>